<proteinExistence type="predicted"/>
<dbReference type="Proteomes" id="UP001470230">
    <property type="component" value="Unassembled WGS sequence"/>
</dbReference>
<organism evidence="5 6">
    <name type="scientific">Tritrichomonas musculus</name>
    <dbReference type="NCBI Taxonomy" id="1915356"/>
    <lineage>
        <taxon>Eukaryota</taxon>
        <taxon>Metamonada</taxon>
        <taxon>Parabasalia</taxon>
        <taxon>Tritrichomonadida</taxon>
        <taxon>Tritrichomonadidae</taxon>
        <taxon>Tritrichomonas</taxon>
    </lineage>
</organism>
<comment type="caution">
    <text evidence="5">The sequence shown here is derived from an EMBL/GenBank/DDBJ whole genome shotgun (WGS) entry which is preliminary data.</text>
</comment>
<dbReference type="InterPro" id="IPR013087">
    <property type="entry name" value="Znf_C2H2_type"/>
</dbReference>
<keyword evidence="2" id="KW-0479">Metal-binding</keyword>
<dbReference type="Gene3D" id="3.30.160.60">
    <property type="entry name" value="Classic Zinc Finger"/>
    <property type="match status" value="1"/>
</dbReference>
<feature type="compositionally biased region" description="Basic and acidic residues" evidence="3">
    <location>
        <begin position="205"/>
        <end position="222"/>
    </location>
</feature>
<sequence length="258" mass="30173">MRVGYIQVPSCGAPPQYEIHTANFDNTLYQFDWNLVNRMNPEYIKATGETSDLEKLIYSFVDSKFGAVERQFLPFPLSAKFYELLQIGFDYVLKKQTKLQQQLKKKDEEIEYLRHKLEKSLETIPKFVGRDVSIVHSCPVCNKAFKSFYHLDKHINKTHGDLKDAWNALRNQQPYGAPVAFEELHQEINHLRECITRQELVSFEKPKPKREKMPGPQKEKKPTQTVDPGRIVESTCIQPFRYRSDFIDSDFIDIPPKS</sequence>
<keyword evidence="2" id="KW-0863">Zinc-finger</keyword>
<protein>
    <recommendedName>
        <fullName evidence="4">C2H2-type domain-containing protein</fullName>
    </recommendedName>
</protein>
<feature type="region of interest" description="Disordered" evidence="3">
    <location>
        <begin position="205"/>
        <end position="229"/>
    </location>
</feature>
<feature type="domain" description="C2H2-type" evidence="4">
    <location>
        <begin position="136"/>
        <end position="164"/>
    </location>
</feature>
<evidence type="ECO:0000313" key="5">
    <source>
        <dbReference type="EMBL" id="KAK8887216.1"/>
    </source>
</evidence>
<keyword evidence="2" id="KW-0862">Zinc</keyword>
<dbReference type="PROSITE" id="PS50157">
    <property type="entry name" value="ZINC_FINGER_C2H2_2"/>
    <property type="match status" value="1"/>
</dbReference>
<reference evidence="5 6" key="1">
    <citation type="submission" date="2024-04" db="EMBL/GenBank/DDBJ databases">
        <title>Tritrichomonas musculus Genome.</title>
        <authorList>
            <person name="Alves-Ferreira E."/>
            <person name="Grigg M."/>
            <person name="Lorenzi H."/>
            <person name="Galac M."/>
        </authorList>
    </citation>
    <scope>NUCLEOTIDE SEQUENCE [LARGE SCALE GENOMIC DNA]</scope>
    <source>
        <strain evidence="5 6">EAF2021</strain>
    </source>
</reference>
<evidence type="ECO:0000256" key="3">
    <source>
        <dbReference type="SAM" id="MobiDB-lite"/>
    </source>
</evidence>
<name>A0ABR2K7X0_9EUKA</name>
<evidence type="ECO:0000259" key="4">
    <source>
        <dbReference type="PROSITE" id="PS50157"/>
    </source>
</evidence>
<evidence type="ECO:0000313" key="6">
    <source>
        <dbReference type="Proteomes" id="UP001470230"/>
    </source>
</evidence>
<keyword evidence="6" id="KW-1185">Reference proteome</keyword>
<dbReference type="PROSITE" id="PS00028">
    <property type="entry name" value="ZINC_FINGER_C2H2_1"/>
    <property type="match status" value="1"/>
</dbReference>
<dbReference type="EMBL" id="JAPFFF010000006">
    <property type="protein sequence ID" value="KAK8887216.1"/>
    <property type="molecule type" value="Genomic_DNA"/>
</dbReference>
<dbReference type="InterPro" id="IPR051241">
    <property type="entry name" value="DZIP_RILPL"/>
</dbReference>
<gene>
    <name evidence="5" type="ORF">M9Y10_038254</name>
</gene>
<dbReference type="PANTHER" id="PTHR21502">
    <property type="entry name" value="ZINC FINGER PROTEIN DZIP1"/>
    <property type="match status" value="1"/>
</dbReference>
<dbReference type="PANTHER" id="PTHR21502:SF3">
    <property type="entry name" value="CILIUM ASSEMBLY PROTEIN DZIP1L"/>
    <property type="match status" value="1"/>
</dbReference>
<dbReference type="SMART" id="SM00355">
    <property type="entry name" value="ZnF_C2H2"/>
    <property type="match status" value="1"/>
</dbReference>
<evidence type="ECO:0000256" key="2">
    <source>
        <dbReference type="PROSITE-ProRule" id="PRU00042"/>
    </source>
</evidence>
<evidence type="ECO:0000256" key="1">
    <source>
        <dbReference type="ARBA" id="ARBA00023054"/>
    </source>
</evidence>
<accession>A0ABR2K7X0</accession>
<keyword evidence="1" id="KW-0175">Coiled coil</keyword>